<keyword evidence="4" id="KW-0233">DNA recombination</keyword>
<accession>A0A290HUH5</accession>
<dbReference type="PANTHER" id="PTHR30349">
    <property type="entry name" value="PHAGE INTEGRASE-RELATED"/>
    <property type="match status" value="1"/>
</dbReference>
<comment type="similarity">
    <text evidence="1">Belongs to the 'phage' integrase family.</text>
</comment>
<gene>
    <name evidence="8" type="ORF">SJPD1_2196</name>
</gene>
<evidence type="ECO:0000256" key="3">
    <source>
        <dbReference type="ARBA" id="ARBA00023125"/>
    </source>
</evidence>
<dbReference type="SUPFAM" id="SSF56349">
    <property type="entry name" value="DNA breaking-rejoining enzymes"/>
    <property type="match status" value="1"/>
</dbReference>
<keyword evidence="2" id="KW-0229">DNA integration</keyword>
<name>A0A290HUH5_9BACT</name>
<dbReference type="GO" id="GO:0015074">
    <property type="term" value="P:DNA integration"/>
    <property type="evidence" value="ECO:0007669"/>
    <property type="project" value="UniProtKB-KW"/>
</dbReference>
<evidence type="ECO:0000313" key="8">
    <source>
        <dbReference type="EMBL" id="ATB70294.1"/>
    </source>
</evidence>
<evidence type="ECO:0000259" key="6">
    <source>
        <dbReference type="PROSITE" id="PS51898"/>
    </source>
</evidence>
<dbReference type="PROSITE" id="PS51898">
    <property type="entry name" value="TYR_RECOMBINASE"/>
    <property type="match status" value="1"/>
</dbReference>
<keyword evidence="3 5" id="KW-0238">DNA-binding</keyword>
<evidence type="ECO:0000256" key="2">
    <source>
        <dbReference type="ARBA" id="ARBA00022908"/>
    </source>
</evidence>
<reference evidence="9" key="1">
    <citation type="submission" date="2017-09" db="EMBL/GenBank/DDBJ databases">
        <title>The complete genome of Sulfurospirillum sp. JPD-1.</title>
        <authorList>
            <person name="Goris T."/>
        </authorList>
    </citation>
    <scope>NUCLEOTIDE SEQUENCE [LARGE SCALE GENOMIC DNA]</scope>
    <source>
        <strain evidence="9">JPD-1</strain>
    </source>
</reference>
<dbReference type="KEGG" id="sulj:SJPD1_2196"/>
<dbReference type="OrthoDB" id="9784724at2"/>
<dbReference type="InterPro" id="IPR002104">
    <property type="entry name" value="Integrase_catalytic"/>
</dbReference>
<dbReference type="InterPro" id="IPR013762">
    <property type="entry name" value="Integrase-like_cat_sf"/>
</dbReference>
<dbReference type="InterPro" id="IPR044068">
    <property type="entry name" value="CB"/>
</dbReference>
<dbReference type="EMBL" id="CP023275">
    <property type="protein sequence ID" value="ATB70294.1"/>
    <property type="molecule type" value="Genomic_DNA"/>
</dbReference>
<dbReference type="InterPro" id="IPR011010">
    <property type="entry name" value="DNA_brk_join_enz"/>
</dbReference>
<dbReference type="InterPro" id="IPR025269">
    <property type="entry name" value="SAM-like_dom"/>
</dbReference>
<dbReference type="Proteomes" id="UP000217349">
    <property type="component" value="Chromosome"/>
</dbReference>
<dbReference type="GO" id="GO:0006310">
    <property type="term" value="P:DNA recombination"/>
    <property type="evidence" value="ECO:0007669"/>
    <property type="project" value="UniProtKB-KW"/>
</dbReference>
<feature type="domain" description="Core-binding (CB)" evidence="7">
    <location>
        <begin position="8"/>
        <end position="91"/>
    </location>
</feature>
<proteinExistence type="inferred from homology"/>
<feature type="domain" description="Tyr recombinase" evidence="6">
    <location>
        <begin position="112"/>
        <end position="280"/>
    </location>
</feature>
<evidence type="ECO:0000256" key="1">
    <source>
        <dbReference type="ARBA" id="ARBA00008857"/>
    </source>
</evidence>
<dbReference type="AlphaFoldDB" id="A0A290HUH5"/>
<dbReference type="InterPro" id="IPR010998">
    <property type="entry name" value="Integrase_recombinase_N"/>
</dbReference>
<dbReference type="PROSITE" id="PS51900">
    <property type="entry name" value="CB"/>
    <property type="match status" value="1"/>
</dbReference>
<evidence type="ECO:0000313" key="9">
    <source>
        <dbReference type="Proteomes" id="UP000217349"/>
    </source>
</evidence>
<dbReference type="RefSeq" id="WP_096047196.1">
    <property type="nucleotide sequence ID" value="NZ_CP023275.1"/>
</dbReference>
<dbReference type="InterPro" id="IPR050090">
    <property type="entry name" value="Tyrosine_recombinase_XerCD"/>
</dbReference>
<evidence type="ECO:0000259" key="7">
    <source>
        <dbReference type="PROSITE" id="PS51900"/>
    </source>
</evidence>
<dbReference type="Gene3D" id="1.10.443.10">
    <property type="entry name" value="Intergrase catalytic core"/>
    <property type="match status" value="1"/>
</dbReference>
<protein>
    <submittedName>
        <fullName evidence="8">Tyrosine recombinase XerC</fullName>
    </submittedName>
</protein>
<dbReference type="GO" id="GO:0003677">
    <property type="term" value="F:DNA binding"/>
    <property type="evidence" value="ECO:0007669"/>
    <property type="project" value="UniProtKB-UniRule"/>
</dbReference>
<sequence>MQQTKEPLTFKQLEDLFLKQKEKVGKVGLSSIKMYKAALKDLMEYFQNININELKYQDFENFQNFLIAKGLNNKTINNKITYLRMFLDYAEKFELIEKNFANKLEMLKEEVKEKENFTGEEINSLLENASQEFKDFLKVAMFTGMRLQEILAIKEILTDSKTKIKYIQVGDSKTASGIRKVPLHGELLNIKFPLFDIKNDDVRTFSTNIGKRINRYIETIAKEKTIHTFRATFINKIVNNFPDRIEIAQELVGHSKGNKTLILNTYSKEFDISLKKEIVDSVKYGQN</sequence>
<organism evidence="8 9">
    <name type="scientific">Sulfurospirillum diekertiae</name>
    <dbReference type="NCBI Taxonomy" id="1854492"/>
    <lineage>
        <taxon>Bacteria</taxon>
        <taxon>Pseudomonadati</taxon>
        <taxon>Campylobacterota</taxon>
        <taxon>Epsilonproteobacteria</taxon>
        <taxon>Campylobacterales</taxon>
        <taxon>Sulfurospirillaceae</taxon>
        <taxon>Sulfurospirillum</taxon>
    </lineage>
</organism>
<dbReference type="PANTHER" id="PTHR30349:SF41">
    <property type="entry name" value="INTEGRASE_RECOMBINASE PROTEIN MJ0367-RELATED"/>
    <property type="match status" value="1"/>
</dbReference>
<evidence type="ECO:0000256" key="4">
    <source>
        <dbReference type="ARBA" id="ARBA00023172"/>
    </source>
</evidence>
<evidence type="ECO:0000256" key="5">
    <source>
        <dbReference type="PROSITE-ProRule" id="PRU01248"/>
    </source>
</evidence>
<dbReference type="Pfam" id="PF13102">
    <property type="entry name" value="Phage_int_SAM_5"/>
    <property type="match status" value="1"/>
</dbReference>
<dbReference type="Gene3D" id="1.10.150.130">
    <property type="match status" value="1"/>
</dbReference>